<comment type="caution">
    <text evidence="2">The sequence shown here is derived from an EMBL/GenBank/DDBJ whole genome shotgun (WGS) entry which is preliminary data.</text>
</comment>
<protein>
    <submittedName>
        <fullName evidence="2">Uncharacterized protein</fullName>
    </submittedName>
</protein>
<keyword evidence="1" id="KW-1133">Transmembrane helix</keyword>
<reference evidence="2" key="1">
    <citation type="journal article" date="2014" name="Front. Microbiol.">
        <title>High frequency of phylogenetically diverse reductive dehalogenase-homologous genes in deep subseafloor sedimentary metagenomes.</title>
        <authorList>
            <person name="Kawai M."/>
            <person name="Futagami T."/>
            <person name="Toyoda A."/>
            <person name="Takaki Y."/>
            <person name="Nishi S."/>
            <person name="Hori S."/>
            <person name="Arai W."/>
            <person name="Tsubouchi T."/>
            <person name="Morono Y."/>
            <person name="Uchiyama I."/>
            <person name="Ito T."/>
            <person name="Fujiyama A."/>
            <person name="Inagaki F."/>
            <person name="Takami H."/>
        </authorList>
    </citation>
    <scope>NUCLEOTIDE SEQUENCE</scope>
    <source>
        <strain evidence="2">Expedition CK06-06</strain>
    </source>
</reference>
<name>X0Z843_9ZZZZ</name>
<proteinExistence type="predicted"/>
<keyword evidence="1" id="KW-0472">Membrane</keyword>
<keyword evidence="1" id="KW-0812">Transmembrane</keyword>
<dbReference type="AlphaFoldDB" id="X0Z843"/>
<feature type="transmembrane region" description="Helical" evidence="1">
    <location>
        <begin position="42"/>
        <end position="60"/>
    </location>
</feature>
<sequence length="70" mass="7515">MVGEDMAMQLNVPYVTGTTASTIQMGDAATITAPITASLTEIFWVAILVAALGIAARIYHRRLVKPEKPK</sequence>
<accession>X0Z843</accession>
<evidence type="ECO:0000256" key="1">
    <source>
        <dbReference type="SAM" id="Phobius"/>
    </source>
</evidence>
<organism evidence="2">
    <name type="scientific">marine sediment metagenome</name>
    <dbReference type="NCBI Taxonomy" id="412755"/>
    <lineage>
        <taxon>unclassified sequences</taxon>
        <taxon>metagenomes</taxon>
        <taxon>ecological metagenomes</taxon>
    </lineage>
</organism>
<dbReference type="EMBL" id="BART01008492">
    <property type="protein sequence ID" value="GAG54537.1"/>
    <property type="molecule type" value="Genomic_DNA"/>
</dbReference>
<gene>
    <name evidence="2" type="ORF">S01H4_19087</name>
</gene>
<evidence type="ECO:0000313" key="2">
    <source>
        <dbReference type="EMBL" id="GAG54537.1"/>
    </source>
</evidence>